<reference evidence="1 2" key="1">
    <citation type="submission" date="2018-11" db="EMBL/GenBank/DDBJ databases">
        <authorList>
            <person name="Mardanov A.V."/>
            <person name="Ravin N.V."/>
            <person name="Dedysh S.N."/>
        </authorList>
    </citation>
    <scope>NUCLEOTIDE SEQUENCE [LARGE SCALE GENOMIC DNA]</scope>
    <source>
        <strain evidence="1 2">AF10</strain>
    </source>
</reference>
<dbReference type="AlphaFoldDB" id="A0A4Q0T5G3"/>
<dbReference type="Proteomes" id="UP000289437">
    <property type="component" value="Unassembled WGS sequence"/>
</dbReference>
<protein>
    <submittedName>
        <fullName evidence="1">Putative secreted protein</fullName>
    </submittedName>
</protein>
<organism evidence="1 2">
    <name type="scientific">Granulicella sibirica</name>
    <dbReference type="NCBI Taxonomy" id="2479048"/>
    <lineage>
        <taxon>Bacteria</taxon>
        <taxon>Pseudomonadati</taxon>
        <taxon>Acidobacteriota</taxon>
        <taxon>Terriglobia</taxon>
        <taxon>Terriglobales</taxon>
        <taxon>Acidobacteriaceae</taxon>
        <taxon>Granulicella</taxon>
    </lineage>
</organism>
<accession>A0A4Q0T5G3</accession>
<gene>
    <name evidence="1" type="ORF">GRAN_2273</name>
</gene>
<sequence length="444" mass="49592">MTIEYGCLRNTFGWICFRFDRIKRLFMGKNEIRRNYSERHIDFAPKSERAQPDILTTARYGIYQLPFGNVRWKQDVHQARLSAASGNQGASKSNTIHSSLGNHLRRSHKYDLQTRFSQQSQRRIEFMLYRQTPLKKLIAGLSLSFGVLLTQSAYATSQVPSQSVAAEVQELMERVGPPSKVAIRDAKKVGMKDVKLHTLTDSERVKVAAAFASLPTLNRHILEKRLHYLAFLDGIPGEGTALTSPATRKGFYDITFRASVLNESLSTFLTTKEQSVFAADGSDIAVSVEGTGTDALTYLLLHESTHVLDFSCNTTTDPHSRFTEGIWTDPDTMVSHLATSAAARTHFHQGHPIGFGEAVAVYDSLAQSPFVSLYATASQYEDLAELVSWRELMSKHGGNLSIEVTDSQGKTMRHWEPLTFPGVEKRFAEVDELLATKQYCGISS</sequence>
<dbReference type="EMBL" id="RDSM01000001">
    <property type="protein sequence ID" value="RXH58963.1"/>
    <property type="molecule type" value="Genomic_DNA"/>
</dbReference>
<evidence type="ECO:0000313" key="2">
    <source>
        <dbReference type="Proteomes" id="UP000289437"/>
    </source>
</evidence>
<keyword evidence="2" id="KW-1185">Reference proteome</keyword>
<evidence type="ECO:0000313" key="1">
    <source>
        <dbReference type="EMBL" id="RXH58963.1"/>
    </source>
</evidence>
<reference evidence="2" key="2">
    <citation type="submission" date="2019-02" db="EMBL/GenBank/DDBJ databases">
        <title>Granulicella sibirica sp. nov., a psychrotolerant acidobacterium isolated from an organic soil layer in forested tundra, West Siberia.</title>
        <authorList>
            <person name="Oshkin I.Y."/>
            <person name="Kulichevskaya I.S."/>
            <person name="Rijpstra W.I.C."/>
            <person name="Sinninghe Damste J.S."/>
            <person name="Rakitin A.L."/>
            <person name="Ravin N.V."/>
            <person name="Dedysh S.N."/>
        </authorList>
    </citation>
    <scope>NUCLEOTIDE SEQUENCE [LARGE SCALE GENOMIC DNA]</scope>
    <source>
        <strain evidence="2">AF10</strain>
    </source>
</reference>
<comment type="caution">
    <text evidence="1">The sequence shown here is derived from an EMBL/GenBank/DDBJ whole genome shotgun (WGS) entry which is preliminary data.</text>
</comment>
<name>A0A4Q0T5G3_9BACT</name>
<proteinExistence type="predicted"/>